<feature type="compositionally biased region" description="Basic residues" evidence="1">
    <location>
        <begin position="292"/>
        <end position="303"/>
    </location>
</feature>
<dbReference type="InParanoid" id="A0A078B7W6"/>
<evidence type="ECO:0000256" key="1">
    <source>
        <dbReference type="SAM" id="MobiDB-lite"/>
    </source>
</evidence>
<sequence length="344" mass="39912">MTDFYIDRNNILQNKYREEYLERHKKRLDEISKRKAKKNTASLESDISVRLNNNKRQIHELNQHSNINLILINILEIDQKEATDKSNQLLLRKLVEIQAGKRSILPKSHSHSQLVTDFRAKSLHISRRKIELERIEKENLKIAQKIYELKPHLQISEFEQEFENHKKYASSIRKLYKKKLPINNGKHGALPPLGTASADENNEEENEQPDRSQLKEVSQSMDDAMLQQVRQLSKTQDNSTDRDLRDSVILLEESKDGKQEGAGNHGGKKDKTEKKLQIVQYKAASKDTLKLYTKKTSPKRDKKGLKNGDIESALKEKKEEQTQQQPVGLIQDEPKPDIETEQPE</sequence>
<organism evidence="2 3">
    <name type="scientific">Stylonychia lemnae</name>
    <name type="common">Ciliate</name>
    <dbReference type="NCBI Taxonomy" id="5949"/>
    <lineage>
        <taxon>Eukaryota</taxon>
        <taxon>Sar</taxon>
        <taxon>Alveolata</taxon>
        <taxon>Ciliophora</taxon>
        <taxon>Intramacronucleata</taxon>
        <taxon>Spirotrichea</taxon>
        <taxon>Stichotrichia</taxon>
        <taxon>Sporadotrichida</taxon>
        <taxon>Oxytrichidae</taxon>
        <taxon>Stylonychinae</taxon>
        <taxon>Stylonychia</taxon>
    </lineage>
</organism>
<evidence type="ECO:0000313" key="3">
    <source>
        <dbReference type="Proteomes" id="UP000039865"/>
    </source>
</evidence>
<dbReference type="Proteomes" id="UP000039865">
    <property type="component" value="Unassembled WGS sequence"/>
</dbReference>
<evidence type="ECO:0000313" key="2">
    <source>
        <dbReference type="EMBL" id="CDW90484.1"/>
    </source>
</evidence>
<feature type="region of interest" description="Disordered" evidence="1">
    <location>
        <begin position="251"/>
        <end position="344"/>
    </location>
</feature>
<proteinExistence type="predicted"/>
<feature type="region of interest" description="Disordered" evidence="1">
    <location>
        <begin position="183"/>
        <end position="220"/>
    </location>
</feature>
<dbReference type="OMA" id="HELNQHS"/>
<dbReference type="EMBL" id="CCKQ01018514">
    <property type="protein sequence ID" value="CDW90484.1"/>
    <property type="molecule type" value="Genomic_DNA"/>
</dbReference>
<feature type="compositionally biased region" description="Basic and acidic residues" evidence="1">
    <location>
        <begin position="267"/>
        <end position="276"/>
    </location>
</feature>
<gene>
    <name evidence="2" type="primary">Contig6170.g6598</name>
    <name evidence="2" type="ORF">STYLEM_19628</name>
</gene>
<dbReference type="AlphaFoldDB" id="A0A078B7W6"/>
<accession>A0A078B7W6</accession>
<keyword evidence="3" id="KW-1185">Reference proteome</keyword>
<feature type="compositionally biased region" description="Basic and acidic residues" evidence="1">
    <location>
        <begin position="304"/>
        <end position="321"/>
    </location>
</feature>
<name>A0A078B7W6_STYLE</name>
<reference evidence="2 3" key="1">
    <citation type="submission" date="2014-06" db="EMBL/GenBank/DDBJ databases">
        <authorList>
            <person name="Swart Estienne"/>
        </authorList>
    </citation>
    <scope>NUCLEOTIDE SEQUENCE [LARGE SCALE GENOMIC DNA]</scope>
    <source>
        <strain evidence="2 3">130c</strain>
    </source>
</reference>
<protein>
    <submittedName>
        <fullName evidence="2">Uncharacterized protein</fullName>
    </submittedName>
</protein>